<dbReference type="RefSeq" id="XP_018735848.1">
    <property type="nucleotide sequence ID" value="XM_018878556.1"/>
</dbReference>
<evidence type="ECO:0000313" key="4">
    <source>
        <dbReference type="Proteomes" id="UP000189580"/>
    </source>
</evidence>
<proteinExistence type="predicted"/>
<dbReference type="KEGG" id="slb:AWJ20_1659"/>
<feature type="compositionally biased region" description="Polar residues" evidence="1">
    <location>
        <begin position="511"/>
        <end position="524"/>
    </location>
</feature>
<feature type="compositionally biased region" description="Low complexity" evidence="1">
    <location>
        <begin position="444"/>
        <end position="467"/>
    </location>
</feature>
<dbReference type="Pfam" id="PF00620">
    <property type="entry name" value="RhoGAP"/>
    <property type="match status" value="1"/>
</dbReference>
<accession>A0A167DWB1</accession>
<feature type="compositionally biased region" description="Low complexity" evidence="1">
    <location>
        <begin position="397"/>
        <end position="410"/>
    </location>
</feature>
<organism evidence="3 4">
    <name type="scientific">Sugiyamaella lignohabitans</name>
    <dbReference type="NCBI Taxonomy" id="796027"/>
    <lineage>
        <taxon>Eukaryota</taxon>
        <taxon>Fungi</taxon>
        <taxon>Dikarya</taxon>
        <taxon>Ascomycota</taxon>
        <taxon>Saccharomycotina</taxon>
        <taxon>Dipodascomycetes</taxon>
        <taxon>Dipodascales</taxon>
        <taxon>Trichomonascaceae</taxon>
        <taxon>Sugiyamaella</taxon>
    </lineage>
</organism>
<protein>
    <submittedName>
        <fullName evidence="3">Ecm25p</fullName>
    </submittedName>
</protein>
<dbReference type="Gene3D" id="3.40.525.10">
    <property type="entry name" value="CRAL-TRIO lipid binding domain"/>
    <property type="match status" value="1"/>
</dbReference>
<name>A0A167DWB1_9ASCO</name>
<dbReference type="GO" id="GO:0005737">
    <property type="term" value="C:cytoplasm"/>
    <property type="evidence" value="ECO:0007669"/>
    <property type="project" value="TreeGrafter"/>
</dbReference>
<dbReference type="InterPro" id="IPR001251">
    <property type="entry name" value="CRAL-TRIO_dom"/>
</dbReference>
<dbReference type="Gene3D" id="1.10.555.10">
    <property type="entry name" value="Rho GTPase activation protein"/>
    <property type="match status" value="1"/>
</dbReference>
<dbReference type="Proteomes" id="UP000189580">
    <property type="component" value="Chromosome a"/>
</dbReference>
<feature type="compositionally biased region" description="Low complexity" evidence="1">
    <location>
        <begin position="496"/>
        <end position="507"/>
    </location>
</feature>
<evidence type="ECO:0000313" key="3">
    <source>
        <dbReference type="EMBL" id="ANB13371.1"/>
    </source>
</evidence>
<dbReference type="GO" id="GO:0007264">
    <property type="term" value="P:small GTPase-mediated signal transduction"/>
    <property type="evidence" value="ECO:0007669"/>
    <property type="project" value="TreeGrafter"/>
</dbReference>
<dbReference type="PANTHER" id="PTHR45808:SF2">
    <property type="entry name" value="RHO GTPASE-ACTIVATING PROTEIN 68F"/>
    <property type="match status" value="1"/>
</dbReference>
<dbReference type="EMBL" id="CP014501">
    <property type="protein sequence ID" value="ANB13371.1"/>
    <property type="molecule type" value="Genomic_DNA"/>
</dbReference>
<dbReference type="SMART" id="SM00324">
    <property type="entry name" value="RhoGAP"/>
    <property type="match status" value="1"/>
</dbReference>
<feature type="compositionally biased region" description="Polar residues" evidence="1">
    <location>
        <begin position="541"/>
        <end position="551"/>
    </location>
</feature>
<dbReference type="SUPFAM" id="SSF52087">
    <property type="entry name" value="CRAL/TRIO domain"/>
    <property type="match status" value="1"/>
</dbReference>
<dbReference type="SUPFAM" id="SSF48350">
    <property type="entry name" value="GTPase activation domain, GAP"/>
    <property type="match status" value="1"/>
</dbReference>
<dbReference type="GeneID" id="30033485"/>
<dbReference type="OrthoDB" id="410651at2759"/>
<feature type="compositionally biased region" description="Polar residues" evidence="1">
    <location>
        <begin position="384"/>
        <end position="396"/>
    </location>
</feature>
<keyword evidence="4" id="KW-1185">Reference proteome</keyword>
<gene>
    <name evidence="3" type="primary">ECM25</name>
    <name evidence="3" type="ORF">AWJ20_1659</name>
</gene>
<evidence type="ECO:0000259" key="2">
    <source>
        <dbReference type="PROSITE" id="PS50238"/>
    </source>
</evidence>
<dbReference type="GO" id="GO:0005096">
    <property type="term" value="F:GTPase activator activity"/>
    <property type="evidence" value="ECO:0007669"/>
    <property type="project" value="TreeGrafter"/>
</dbReference>
<dbReference type="AlphaFoldDB" id="A0A167DWB1"/>
<feature type="region of interest" description="Disordered" evidence="1">
    <location>
        <begin position="438"/>
        <end position="558"/>
    </location>
</feature>
<sequence>MASPRYIQAIADQVVHVTSTVDPGTRLPIVVIDSTELPAPSSEVYSLLVPAIMAKLPSTNYALLFFACGAPNKPSWSWVAKAYSMLDHDFKKRVKKVYVVHESWWVRAITEMLRGVVSTKFKKKVVHVSSLSQLAQLLDITVIDIKPKVYLHNRKIESEITIPRHPMPVFGMPLYLGDEDAEIVLPRVWTEGIEYLHKTGYSIKDLFKRPEHSTRQNQSFAALQIILRDCYDRNQLVDLDDYGPRLVASLLRLYIYQLPIPILSSSMVERFNNISDSPLHIHAMNMFRSLTNESQILLADLIDLLSYLVLPSGPGTSRPNNTPGSLAACIGPSLLGNTNGDSTNIASSVRFIKTLVECWSQISIQVRPETALLARRASIMDAPSSPQKKLSKRFTQSVSSLSSASSGENNVSLPMTRIRTFPTELDFQNNTLFDSTIEIRQDSRSSSMSSDVSTASSSRSTSSSSSSDGNLVETLPNIPPPPPIPRKLKLQLTCRNGTNSTNPTSTGLILQPSNKSNTVSTKSPTVPYMAKPIPVPAPASPTDTSNTSTKRSGPRPRAVVRRGKMVAELAKLYEEKCNTAEILVKLDSNRNKAI</sequence>
<reference evidence="3 4" key="1">
    <citation type="submission" date="2016-02" db="EMBL/GenBank/DDBJ databases">
        <title>Complete genome sequence and transcriptome regulation of the pentose utilising yeast Sugiyamaella lignohabitans.</title>
        <authorList>
            <person name="Bellasio M."/>
            <person name="Peymann A."/>
            <person name="Valli M."/>
            <person name="Sipitzky M."/>
            <person name="Graf A."/>
            <person name="Sauer M."/>
            <person name="Marx H."/>
            <person name="Mattanovich D."/>
        </authorList>
    </citation>
    <scope>NUCLEOTIDE SEQUENCE [LARGE SCALE GENOMIC DNA]</scope>
    <source>
        <strain evidence="3 4">CBS 10342</strain>
    </source>
</reference>
<dbReference type="PANTHER" id="PTHR45808">
    <property type="entry name" value="RHO GTPASE-ACTIVATING PROTEIN 68F"/>
    <property type="match status" value="1"/>
</dbReference>
<dbReference type="PROSITE" id="PS50238">
    <property type="entry name" value="RHOGAP"/>
    <property type="match status" value="1"/>
</dbReference>
<dbReference type="Pfam" id="PF13716">
    <property type="entry name" value="CRAL_TRIO_2"/>
    <property type="match status" value="1"/>
</dbReference>
<dbReference type="InterPro" id="IPR000198">
    <property type="entry name" value="RhoGAP_dom"/>
</dbReference>
<evidence type="ECO:0000256" key="1">
    <source>
        <dbReference type="SAM" id="MobiDB-lite"/>
    </source>
</evidence>
<feature type="domain" description="Rho-GAP" evidence="2">
    <location>
        <begin position="172"/>
        <end position="363"/>
    </location>
</feature>
<dbReference type="InterPro" id="IPR008936">
    <property type="entry name" value="Rho_GTPase_activation_prot"/>
</dbReference>
<feature type="region of interest" description="Disordered" evidence="1">
    <location>
        <begin position="384"/>
        <end position="410"/>
    </location>
</feature>
<dbReference type="InterPro" id="IPR036865">
    <property type="entry name" value="CRAL-TRIO_dom_sf"/>
</dbReference>